<proteinExistence type="inferred from homology"/>
<dbReference type="SUPFAM" id="SSF56935">
    <property type="entry name" value="Porins"/>
    <property type="match status" value="1"/>
</dbReference>
<keyword evidence="10" id="KW-0732">Signal</keyword>
<evidence type="ECO:0000256" key="10">
    <source>
        <dbReference type="SAM" id="SignalP"/>
    </source>
</evidence>
<keyword evidence="7 8" id="KW-0998">Cell outer membrane</keyword>
<dbReference type="PANTHER" id="PTHR30442">
    <property type="entry name" value="IRON III DICITRATE TRANSPORT PROTEIN FECA"/>
    <property type="match status" value="1"/>
</dbReference>
<feature type="domain" description="TonB-dependent receptor-like beta-barrel" evidence="11">
    <location>
        <begin position="272"/>
        <end position="726"/>
    </location>
</feature>
<evidence type="ECO:0000256" key="4">
    <source>
        <dbReference type="ARBA" id="ARBA00022692"/>
    </source>
</evidence>
<dbReference type="InterPro" id="IPR039426">
    <property type="entry name" value="TonB-dep_rcpt-like"/>
</dbReference>
<accession>A0A3E0UI85</accession>
<dbReference type="RefSeq" id="WP_116000995.1">
    <property type="nucleotide sequence ID" value="NZ_QUOV01000001.1"/>
</dbReference>
<evidence type="ECO:0000313" key="14">
    <source>
        <dbReference type="Proteomes" id="UP000256999"/>
    </source>
</evidence>
<keyword evidence="5 9" id="KW-0798">TonB box</keyword>
<keyword evidence="13" id="KW-0675">Receptor</keyword>
<comment type="similarity">
    <text evidence="8 9">Belongs to the TonB-dependent receptor family.</text>
</comment>
<dbReference type="PANTHER" id="PTHR30442:SF0">
    <property type="entry name" value="FE(3+) DICITRATE TRANSPORT PROTEIN FECA"/>
    <property type="match status" value="1"/>
</dbReference>
<sequence length="756" mass="84210">MNNKFSKLAIALGVAYSALAASHISYAAESAAENTADANATQQASNSNAEKSIEVISIFGQRNQLATATGSAFVLNEEALNQYEFDDIHRVLQSVPGVYIREEDGYGLRPNIGLRGATTERSSKVAIMEDGVLIAPAPYAAPAAYYFPNVSRMEQVEVFKGPAAIKYGPNTIGGAINMVSRQITDDTDKPLREIDIAGGQDGYLKGHGIYSQRLENSEYGDYGFLIEGIHLASDGFKELPNGEDTGFVKRELMFKADFSPANSKYYQLWQFKAGYSDEESDETYLGLTDADFAINPHQRYLASQDDKMDWEHYQFQVSHYIDITDSLSVFTQAYRRDFDRDWDRFNSFNTNRSMQTILTSPDTGLNALFMQVLTGERDSLTTEEQLLFTLNDRKFYSQGIESKLFWDTRWLAVDVAIDAGLRIHQDQVERNHRQNALLMQNGQLVNSGIAQSTITDNEDTATAVASYVNADVDFGQLNLTAGVRIEYIDGEAKDFLAGTTESDTDTVVLPGLGAFYQVNDELGFLFGVNKGFVPNSPGQDTDIDPEESWNYELGMRFSNKLFNAELIGFYNDYENLKGTCTFSSGCRDDLDVEFNGGEVEVVGLESSVQAEFAISQSLTMPINIAYTYTDAEFQNDFQSTFSQWGNVTKGDKLPYLPENQISVEVAIAHENWRAALLFKHADESPEAAGTGTELEGLMTDEIQQWDFSAWYQVTNALRTYVKVDNLTDEEVIVSRRPFGARPGKPQQASIGIKYSF</sequence>
<keyword evidence="4 8" id="KW-0812">Transmembrane</keyword>
<keyword evidence="3 8" id="KW-1134">Transmembrane beta strand</keyword>
<comment type="caution">
    <text evidence="13">The sequence shown here is derived from an EMBL/GenBank/DDBJ whole genome shotgun (WGS) entry which is preliminary data.</text>
</comment>
<dbReference type="InterPro" id="IPR037066">
    <property type="entry name" value="Plug_dom_sf"/>
</dbReference>
<evidence type="ECO:0000259" key="11">
    <source>
        <dbReference type="Pfam" id="PF00593"/>
    </source>
</evidence>
<dbReference type="OrthoDB" id="9760494at2"/>
<comment type="subcellular location">
    <subcellularLocation>
        <location evidence="1 8">Cell outer membrane</location>
        <topology evidence="1 8">Multi-pass membrane protein</topology>
    </subcellularLocation>
</comment>
<dbReference type="GO" id="GO:0009279">
    <property type="term" value="C:cell outer membrane"/>
    <property type="evidence" value="ECO:0007669"/>
    <property type="project" value="UniProtKB-SubCell"/>
</dbReference>
<evidence type="ECO:0000256" key="7">
    <source>
        <dbReference type="ARBA" id="ARBA00023237"/>
    </source>
</evidence>
<evidence type="ECO:0000256" key="6">
    <source>
        <dbReference type="ARBA" id="ARBA00023136"/>
    </source>
</evidence>
<dbReference type="PROSITE" id="PS52016">
    <property type="entry name" value="TONB_DEPENDENT_REC_3"/>
    <property type="match status" value="1"/>
</dbReference>
<dbReference type="EMBL" id="QUOV01000001">
    <property type="protein sequence ID" value="REL36327.1"/>
    <property type="molecule type" value="Genomic_DNA"/>
</dbReference>
<feature type="signal peptide" evidence="10">
    <location>
        <begin position="1"/>
        <end position="27"/>
    </location>
</feature>
<feature type="chain" id="PRO_5017548771" evidence="10">
    <location>
        <begin position="28"/>
        <end position="756"/>
    </location>
</feature>
<reference evidence="13 14" key="1">
    <citation type="submission" date="2018-08" db="EMBL/GenBank/DDBJ databases">
        <title>Thalassotalea euphylliae genome.</title>
        <authorList>
            <person name="Summers S."/>
            <person name="Rice S.A."/>
            <person name="Freckelton M.L."/>
            <person name="Nedved B.T."/>
            <person name="Hadfield M.G."/>
        </authorList>
    </citation>
    <scope>NUCLEOTIDE SEQUENCE [LARGE SCALE GENOMIC DNA]</scope>
    <source>
        <strain evidence="13 14">H2</strain>
    </source>
</reference>
<evidence type="ECO:0000256" key="5">
    <source>
        <dbReference type="ARBA" id="ARBA00023077"/>
    </source>
</evidence>
<dbReference type="AlphaFoldDB" id="A0A3E0UI85"/>
<organism evidence="13 14">
    <name type="scientific">Thalassotalea euphylliae</name>
    <dbReference type="NCBI Taxonomy" id="1655234"/>
    <lineage>
        <taxon>Bacteria</taxon>
        <taxon>Pseudomonadati</taxon>
        <taxon>Pseudomonadota</taxon>
        <taxon>Gammaproteobacteria</taxon>
        <taxon>Alteromonadales</taxon>
        <taxon>Colwelliaceae</taxon>
        <taxon>Thalassotalea</taxon>
    </lineage>
</organism>
<name>A0A3E0UI85_9GAMM</name>
<dbReference type="GO" id="GO:0033214">
    <property type="term" value="P:siderophore-iron import into cell"/>
    <property type="evidence" value="ECO:0007669"/>
    <property type="project" value="TreeGrafter"/>
</dbReference>
<dbReference type="Pfam" id="PF00593">
    <property type="entry name" value="TonB_dep_Rec_b-barrel"/>
    <property type="match status" value="1"/>
</dbReference>
<evidence type="ECO:0000256" key="2">
    <source>
        <dbReference type="ARBA" id="ARBA00022448"/>
    </source>
</evidence>
<dbReference type="InterPro" id="IPR036942">
    <property type="entry name" value="Beta-barrel_TonB_sf"/>
</dbReference>
<keyword evidence="2 8" id="KW-0813">Transport</keyword>
<dbReference type="Gene3D" id="2.170.130.10">
    <property type="entry name" value="TonB-dependent receptor, plug domain"/>
    <property type="match status" value="1"/>
</dbReference>
<feature type="domain" description="TonB-dependent receptor plug" evidence="12">
    <location>
        <begin position="67"/>
        <end position="175"/>
    </location>
</feature>
<dbReference type="Gene3D" id="2.40.170.20">
    <property type="entry name" value="TonB-dependent receptor, beta-barrel domain"/>
    <property type="match status" value="1"/>
</dbReference>
<protein>
    <submittedName>
        <fullName evidence="13">TonB-dependent receptor</fullName>
    </submittedName>
</protein>
<evidence type="ECO:0000259" key="12">
    <source>
        <dbReference type="Pfam" id="PF07715"/>
    </source>
</evidence>
<evidence type="ECO:0000256" key="8">
    <source>
        <dbReference type="PROSITE-ProRule" id="PRU01360"/>
    </source>
</evidence>
<dbReference type="InterPro" id="IPR000531">
    <property type="entry name" value="Beta-barrel_TonB"/>
</dbReference>
<keyword evidence="6 8" id="KW-0472">Membrane</keyword>
<evidence type="ECO:0000256" key="9">
    <source>
        <dbReference type="RuleBase" id="RU003357"/>
    </source>
</evidence>
<dbReference type="InterPro" id="IPR012910">
    <property type="entry name" value="Plug_dom"/>
</dbReference>
<evidence type="ECO:0000256" key="1">
    <source>
        <dbReference type="ARBA" id="ARBA00004571"/>
    </source>
</evidence>
<dbReference type="Proteomes" id="UP000256999">
    <property type="component" value="Unassembled WGS sequence"/>
</dbReference>
<evidence type="ECO:0000256" key="3">
    <source>
        <dbReference type="ARBA" id="ARBA00022452"/>
    </source>
</evidence>
<evidence type="ECO:0000313" key="13">
    <source>
        <dbReference type="EMBL" id="REL36327.1"/>
    </source>
</evidence>
<gene>
    <name evidence="13" type="ORF">DXX92_13940</name>
</gene>
<dbReference type="Pfam" id="PF07715">
    <property type="entry name" value="Plug"/>
    <property type="match status" value="1"/>
</dbReference>